<feature type="compositionally biased region" description="Basic and acidic residues" evidence="1">
    <location>
        <begin position="277"/>
        <end position="295"/>
    </location>
</feature>
<feature type="compositionally biased region" description="Basic and acidic residues" evidence="1">
    <location>
        <begin position="227"/>
        <end position="245"/>
    </location>
</feature>
<feature type="region of interest" description="Disordered" evidence="1">
    <location>
        <begin position="1"/>
        <end position="21"/>
    </location>
</feature>
<feature type="compositionally biased region" description="Basic residues" evidence="1">
    <location>
        <begin position="168"/>
        <end position="179"/>
    </location>
</feature>
<evidence type="ECO:0000313" key="2">
    <source>
        <dbReference type="EMBL" id="KAH0922808.1"/>
    </source>
</evidence>
<proteinExistence type="predicted"/>
<name>A0ABQ8D1Z8_BRANA</name>
<feature type="non-terminal residue" evidence="2">
    <location>
        <position position="389"/>
    </location>
</feature>
<accession>A0ABQ8D1Z8</accession>
<reference evidence="2 3" key="1">
    <citation type="submission" date="2021-05" db="EMBL/GenBank/DDBJ databases">
        <title>Genome Assembly of Synthetic Allotetraploid Brassica napus Reveals Homoeologous Exchanges between Subgenomes.</title>
        <authorList>
            <person name="Davis J.T."/>
        </authorList>
    </citation>
    <scope>NUCLEOTIDE SEQUENCE [LARGE SCALE GENOMIC DNA]</scope>
    <source>
        <strain evidence="3">cv. Da-Ae</strain>
        <tissue evidence="2">Seedling</tissue>
    </source>
</reference>
<dbReference type="Proteomes" id="UP000824890">
    <property type="component" value="Unassembled WGS sequence"/>
</dbReference>
<gene>
    <name evidence="2" type="ORF">HID58_022826</name>
</gene>
<feature type="compositionally biased region" description="Basic residues" evidence="1">
    <location>
        <begin position="197"/>
        <end position="207"/>
    </location>
</feature>
<evidence type="ECO:0000313" key="3">
    <source>
        <dbReference type="Proteomes" id="UP000824890"/>
    </source>
</evidence>
<evidence type="ECO:0000256" key="1">
    <source>
        <dbReference type="SAM" id="MobiDB-lite"/>
    </source>
</evidence>
<keyword evidence="3" id="KW-1185">Reference proteome</keyword>
<protein>
    <submittedName>
        <fullName evidence="2">Uncharacterized protein</fullName>
    </submittedName>
</protein>
<organism evidence="2 3">
    <name type="scientific">Brassica napus</name>
    <name type="common">Rape</name>
    <dbReference type="NCBI Taxonomy" id="3708"/>
    <lineage>
        <taxon>Eukaryota</taxon>
        <taxon>Viridiplantae</taxon>
        <taxon>Streptophyta</taxon>
        <taxon>Embryophyta</taxon>
        <taxon>Tracheophyta</taxon>
        <taxon>Spermatophyta</taxon>
        <taxon>Magnoliopsida</taxon>
        <taxon>eudicotyledons</taxon>
        <taxon>Gunneridae</taxon>
        <taxon>Pentapetalae</taxon>
        <taxon>rosids</taxon>
        <taxon>malvids</taxon>
        <taxon>Brassicales</taxon>
        <taxon>Brassicaceae</taxon>
        <taxon>Brassiceae</taxon>
        <taxon>Brassica</taxon>
    </lineage>
</organism>
<feature type="non-terminal residue" evidence="2">
    <location>
        <position position="1"/>
    </location>
</feature>
<feature type="region of interest" description="Disordered" evidence="1">
    <location>
        <begin position="139"/>
        <end position="389"/>
    </location>
</feature>
<sequence length="389" mass="42544">RRAHRRGRIDQSDRLPAPRSVPFDEVDCRPVIYHPGGIFEELPSLPPEAWPDLSREWIRRQQARIARGKIAVHLREMFLNLFRSLLDWESRLPCVLGPRKSRLSLFTRKQQKLLNQARKMEGVPDLSALLKGKLQMLSTKSSSAGASEVRPVPVDGDVNSEPPAQSSPKKKANKAKKRSVPSEEAPSSADVSEVAAKKKKKKESKKRSREEASVEVLETSAAAGNDDAERNDRTNSTRGSPEERPKKKLKKKTAEDDGTSAPGIPSGSGEPATEAGDGSRDESPLRTVVEERPDGNDPEEAGDAIQADTGDVASEDPVLVSSSEEREEDEVGEEENRSPPALIEETVPIPSVSGPPAQVEDLGARAVEEETIEPLDPSRDDQDVVTSDE</sequence>
<comment type="caution">
    <text evidence="2">The sequence shown here is derived from an EMBL/GenBank/DDBJ whole genome shotgun (WGS) entry which is preliminary data.</text>
</comment>
<dbReference type="EMBL" id="JAGKQM010000006">
    <property type="protein sequence ID" value="KAH0922808.1"/>
    <property type="molecule type" value="Genomic_DNA"/>
</dbReference>